<accession>A0A426WXQ4</accession>
<gene>
    <name evidence="2" type="ORF">B296_00054482</name>
</gene>
<reference evidence="2 3" key="1">
    <citation type="journal article" date="2014" name="Agronomy (Basel)">
        <title>A Draft Genome Sequence for Ensete ventricosum, the Drought-Tolerant Tree Against Hunger.</title>
        <authorList>
            <person name="Harrison J."/>
            <person name="Moore K.A."/>
            <person name="Paszkiewicz K."/>
            <person name="Jones T."/>
            <person name="Grant M."/>
            <person name="Ambacheew D."/>
            <person name="Muzemil S."/>
            <person name="Studholme D.J."/>
        </authorList>
    </citation>
    <scope>NUCLEOTIDE SEQUENCE [LARGE SCALE GENOMIC DNA]</scope>
</reference>
<dbReference type="EMBL" id="AMZH03039114">
    <property type="protein sequence ID" value="RRT31482.1"/>
    <property type="molecule type" value="Genomic_DNA"/>
</dbReference>
<evidence type="ECO:0000313" key="2">
    <source>
        <dbReference type="EMBL" id="RRT31482.1"/>
    </source>
</evidence>
<organism evidence="2 3">
    <name type="scientific">Ensete ventricosum</name>
    <name type="common">Abyssinian banana</name>
    <name type="synonym">Musa ensete</name>
    <dbReference type="NCBI Taxonomy" id="4639"/>
    <lineage>
        <taxon>Eukaryota</taxon>
        <taxon>Viridiplantae</taxon>
        <taxon>Streptophyta</taxon>
        <taxon>Embryophyta</taxon>
        <taxon>Tracheophyta</taxon>
        <taxon>Spermatophyta</taxon>
        <taxon>Magnoliopsida</taxon>
        <taxon>Liliopsida</taxon>
        <taxon>Zingiberales</taxon>
        <taxon>Musaceae</taxon>
        <taxon>Ensete</taxon>
    </lineage>
</organism>
<proteinExistence type="predicted"/>
<name>A0A426WXQ4_ENSVE</name>
<comment type="caution">
    <text evidence="2">The sequence shown here is derived from an EMBL/GenBank/DDBJ whole genome shotgun (WGS) entry which is preliminary data.</text>
</comment>
<dbReference type="AlphaFoldDB" id="A0A426WXQ4"/>
<protein>
    <submittedName>
        <fullName evidence="2">Uncharacterized protein</fullName>
    </submittedName>
</protein>
<dbReference type="Proteomes" id="UP000287651">
    <property type="component" value="Unassembled WGS sequence"/>
</dbReference>
<evidence type="ECO:0000256" key="1">
    <source>
        <dbReference type="SAM" id="MobiDB-lite"/>
    </source>
</evidence>
<sequence length="203" mass="22591">MINISIFSQTVGVAHEEHGSEQDEREVGYSSRVEEAPSGAPIGKKSHKERLTTVETHLDVLKMSLEELYQGQRRLLGVESSQEEVESRIEKVESLIDQMTEDTKDFIRHLHEVVAELTAKVMVGDAYERRQRLWPGCNGLPPAAKAVACKGDRSCRGSACARRHRSPARCRSRAVVPAARAATYANGMQRRHLRRATAVMATA</sequence>
<feature type="region of interest" description="Disordered" evidence="1">
    <location>
        <begin position="12"/>
        <end position="44"/>
    </location>
</feature>
<evidence type="ECO:0000313" key="3">
    <source>
        <dbReference type="Proteomes" id="UP000287651"/>
    </source>
</evidence>
<feature type="compositionally biased region" description="Basic and acidic residues" evidence="1">
    <location>
        <begin position="14"/>
        <end position="35"/>
    </location>
</feature>